<dbReference type="Proteomes" id="UP001064048">
    <property type="component" value="Chromosome 4"/>
</dbReference>
<protein>
    <submittedName>
        <fullName evidence="1">Uncharacterized protein</fullName>
    </submittedName>
</protein>
<dbReference type="EMBL" id="CM046104">
    <property type="protein sequence ID" value="KAI8424617.1"/>
    <property type="molecule type" value="Genomic_DNA"/>
</dbReference>
<organism evidence="1 2">
    <name type="scientific">Choristoneura fumiferana</name>
    <name type="common">Spruce budworm moth</name>
    <name type="synonym">Archips fumiferana</name>
    <dbReference type="NCBI Taxonomy" id="7141"/>
    <lineage>
        <taxon>Eukaryota</taxon>
        <taxon>Metazoa</taxon>
        <taxon>Ecdysozoa</taxon>
        <taxon>Arthropoda</taxon>
        <taxon>Hexapoda</taxon>
        <taxon>Insecta</taxon>
        <taxon>Pterygota</taxon>
        <taxon>Neoptera</taxon>
        <taxon>Endopterygota</taxon>
        <taxon>Lepidoptera</taxon>
        <taxon>Glossata</taxon>
        <taxon>Ditrysia</taxon>
        <taxon>Tortricoidea</taxon>
        <taxon>Tortricidae</taxon>
        <taxon>Tortricinae</taxon>
        <taxon>Choristoneura</taxon>
    </lineage>
</organism>
<evidence type="ECO:0000313" key="2">
    <source>
        <dbReference type="Proteomes" id="UP001064048"/>
    </source>
</evidence>
<evidence type="ECO:0000313" key="1">
    <source>
        <dbReference type="EMBL" id="KAI8424617.1"/>
    </source>
</evidence>
<reference evidence="1 2" key="1">
    <citation type="journal article" date="2022" name="Genome Biol. Evol.">
        <title>The Spruce Budworm Genome: Reconstructing the Evolutionary History of Antifreeze Proteins.</title>
        <authorList>
            <person name="Beliveau C."/>
            <person name="Gagne P."/>
            <person name="Picq S."/>
            <person name="Vernygora O."/>
            <person name="Keeling C.I."/>
            <person name="Pinkney K."/>
            <person name="Doucet D."/>
            <person name="Wen F."/>
            <person name="Johnston J.S."/>
            <person name="Maaroufi H."/>
            <person name="Boyle B."/>
            <person name="Laroche J."/>
            <person name="Dewar K."/>
            <person name="Juretic N."/>
            <person name="Blackburn G."/>
            <person name="Nisole A."/>
            <person name="Brunet B."/>
            <person name="Brandao M."/>
            <person name="Lumley L."/>
            <person name="Duan J."/>
            <person name="Quan G."/>
            <person name="Lucarotti C.J."/>
            <person name="Roe A.D."/>
            <person name="Sperling F.A.H."/>
            <person name="Levesque R.C."/>
            <person name="Cusson M."/>
        </authorList>
    </citation>
    <scope>NUCLEOTIDE SEQUENCE [LARGE SCALE GENOMIC DNA]</scope>
    <source>
        <strain evidence="1">Glfc:IPQL:Cfum</strain>
    </source>
</reference>
<proteinExistence type="predicted"/>
<name>A0ACC0JKE7_CHOFU</name>
<gene>
    <name evidence="1" type="ORF">MSG28_003050</name>
</gene>
<comment type="caution">
    <text evidence="1">The sequence shown here is derived from an EMBL/GenBank/DDBJ whole genome shotgun (WGS) entry which is preliminary data.</text>
</comment>
<sequence>MPQSSLYYYAALPKQTSSFALKFSVLNTSSSLRSYPPEIRQCYFPEERQLRYFLTYTASNCRLECLSNYTFQHCGCVWFHMPQKYAAEEGETNNNISRCQCLPSCVAIQYDAEILKTKFAANSYLKGIKEAFSVWFTRDNESDPDEGDNESDPDEGYV</sequence>
<accession>A0ACC0JKE7</accession>
<keyword evidence="2" id="KW-1185">Reference proteome</keyword>